<feature type="domain" description="ABC transporter" evidence="9">
    <location>
        <begin position="333"/>
        <end position="567"/>
    </location>
</feature>
<keyword evidence="3 8" id="KW-0812">Transmembrane</keyword>
<dbReference type="PANTHER" id="PTHR43394:SF1">
    <property type="entry name" value="ATP-BINDING CASSETTE SUB-FAMILY B MEMBER 10, MITOCHONDRIAL"/>
    <property type="match status" value="1"/>
</dbReference>
<evidence type="ECO:0000256" key="4">
    <source>
        <dbReference type="ARBA" id="ARBA00022741"/>
    </source>
</evidence>
<organism evidence="11 12">
    <name type="scientific">Candidatus Avacidaminococcus intestinavium</name>
    <dbReference type="NCBI Taxonomy" id="2840684"/>
    <lineage>
        <taxon>Bacteria</taxon>
        <taxon>Bacillati</taxon>
        <taxon>Bacillota</taxon>
        <taxon>Negativicutes</taxon>
        <taxon>Acidaminococcales</taxon>
        <taxon>Acidaminococcaceae</taxon>
        <taxon>Acidaminococcaceae incertae sedis</taxon>
        <taxon>Candidatus Avacidaminococcus</taxon>
    </lineage>
</organism>
<name>A0A9D1MNU3_9FIRM</name>
<dbReference type="FunFam" id="3.40.50.300:FF:000287">
    <property type="entry name" value="Multidrug ABC transporter ATP-binding protein"/>
    <property type="match status" value="1"/>
</dbReference>
<evidence type="ECO:0000256" key="5">
    <source>
        <dbReference type="ARBA" id="ARBA00022840"/>
    </source>
</evidence>
<dbReference type="InterPro" id="IPR027417">
    <property type="entry name" value="P-loop_NTPase"/>
</dbReference>
<dbReference type="InterPro" id="IPR003593">
    <property type="entry name" value="AAA+_ATPase"/>
</dbReference>
<evidence type="ECO:0000313" key="11">
    <source>
        <dbReference type="EMBL" id="HIU63570.1"/>
    </source>
</evidence>
<sequence>MIKKFIVYYKPYKKTLALVILGSLMASSLDLLFPMAIRHILNVILPEKNMNDLLFYGMVLGVLYVVNYFIVFFVNYYGHTLSAKIENNMRKDLFRHLQFMSFKYFDNARTGQLLSRLTSDISEIGELSFRGPNDIIICSITMLGTIGVLFWMNLPLGLLIASLLIIKTIHTIYVNRKMKIAFRENRAKNGELTAQAQESLSGIRLVKAFARENYQLQKFWEKCLDLLKTRKKSYKILAHFSGSVTFFTNLVNLMVMLVGGYMIIHNQLLLSDFVAFLLYVNLFMKPLLRLTVFAEMYQRGMAGFHRFNEVMREKPEISDASDVKADWPIRGEISFENVSFAYTPDREVIRNLNLKIKPGETVAFVGETGVGKTTIANMLLRFYEPTSGRITIDGVDITKMHQSYLRENIGLVQQDVFLFSDSVYNNIAFGKPEANEVEVIEAAKSAAADTFINRLPEGYKTEIGERGVKLSGGQKQRLAIARMFLKKPPIVVLDEATSSLDNRTEKLIQEALERLILNRTTLIIAHRMTTVINADKIVVLSNQGIAEMGTHEELIKSKGLYYKLYMSQS</sequence>
<comment type="caution">
    <text evidence="11">The sequence shown here is derived from an EMBL/GenBank/DDBJ whole genome shotgun (WGS) entry which is preliminary data.</text>
</comment>
<keyword evidence="7 8" id="KW-0472">Membrane</keyword>
<dbReference type="GO" id="GO:0005886">
    <property type="term" value="C:plasma membrane"/>
    <property type="evidence" value="ECO:0007669"/>
    <property type="project" value="UniProtKB-SubCell"/>
</dbReference>
<dbReference type="PROSITE" id="PS00211">
    <property type="entry name" value="ABC_TRANSPORTER_1"/>
    <property type="match status" value="1"/>
</dbReference>
<feature type="transmembrane region" description="Helical" evidence="8">
    <location>
        <begin position="158"/>
        <end position="176"/>
    </location>
</feature>
<evidence type="ECO:0000256" key="8">
    <source>
        <dbReference type="SAM" id="Phobius"/>
    </source>
</evidence>
<dbReference type="InterPro" id="IPR036640">
    <property type="entry name" value="ABC1_TM_sf"/>
</dbReference>
<feature type="transmembrane region" description="Helical" evidence="8">
    <location>
        <begin position="53"/>
        <end position="77"/>
    </location>
</feature>
<feature type="transmembrane region" description="Helical" evidence="8">
    <location>
        <begin position="236"/>
        <end position="264"/>
    </location>
</feature>
<dbReference type="CDD" id="cd18549">
    <property type="entry name" value="ABC_6TM_YwjA_like"/>
    <property type="match status" value="1"/>
</dbReference>
<reference evidence="11" key="2">
    <citation type="journal article" date="2021" name="PeerJ">
        <title>Extensive microbial diversity within the chicken gut microbiome revealed by metagenomics and culture.</title>
        <authorList>
            <person name="Gilroy R."/>
            <person name="Ravi A."/>
            <person name="Getino M."/>
            <person name="Pursley I."/>
            <person name="Horton D.L."/>
            <person name="Alikhan N.F."/>
            <person name="Baker D."/>
            <person name="Gharbi K."/>
            <person name="Hall N."/>
            <person name="Watson M."/>
            <person name="Adriaenssens E.M."/>
            <person name="Foster-Nyarko E."/>
            <person name="Jarju S."/>
            <person name="Secka A."/>
            <person name="Antonio M."/>
            <person name="Oren A."/>
            <person name="Chaudhuri R.R."/>
            <person name="La Ragione R."/>
            <person name="Hildebrand F."/>
            <person name="Pallen M.J."/>
        </authorList>
    </citation>
    <scope>NUCLEOTIDE SEQUENCE</scope>
    <source>
        <strain evidence="11">CHK160-1198</strain>
    </source>
</reference>
<evidence type="ECO:0000313" key="12">
    <source>
        <dbReference type="Proteomes" id="UP000824099"/>
    </source>
</evidence>
<dbReference type="GO" id="GO:0016887">
    <property type="term" value="F:ATP hydrolysis activity"/>
    <property type="evidence" value="ECO:0007669"/>
    <property type="project" value="InterPro"/>
</dbReference>
<comment type="subcellular location">
    <subcellularLocation>
        <location evidence="1">Cell membrane</location>
        <topology evidence="1">Multi-pass membrane protein</topology>
    </subcellularLocation>
</comment>
<accession>A0A9D1MNU3</accession>
<dbReference type="PROSITE" id="PS50929">
    <property type="entry name" value="ABC_TM1F"/>
    <property type="match status" value="1"/>
</dbReference>
<feature type="transmembrane region" description="Helical" evidence="8">
    <location>
        <begin position="16"/>
        <end position="41"/>
    </location>
</feature>
<dbReference type="PROSITE" id="PS50893">
    <property type="entry name" value="ABC_TRANSPORTER_2"/>
    <property type="match status" value="1"/>
</dbReference>
<evidence type="ECO:0000256" key="3">
    <source>
        <dbReference type="ARBA" id="ARBA00022692"/>
    </source>
</evidence>
<dbReference type="EMBL" id="DVNI01000011">
    <property type="protein sequence ID" value="HIU63570.1"/>
    <property type="molecule type" value="Genomic_DNA"/>
</dbReference>
<dbReference type="InterPro" id="IPR003439">
    <property type="entry name" value="ABC_transporter-like_ATP-bd"/>
</dbReference>
<keyword evidence="2" id="KW-0813">Transport</keyword>
<dbReference type="Gene3D" id="3.40.50.300">
    <property type="entry name" value="P-loop containing nucleotide triphosphate hydrolases"/>
    <property type="match status" value="1"/>
</dbReference>
<dbReference type="SMART" id="SM00382">
    <property type="entry name" value="AAA"/>
    <property type="match status" value="1"/>
</dbReference>
<evidence type="ECO:0000256" key="2">
    <source>
        <dbReference type="ARBA" id="ARBA00022448"/>
    </source>
</evidence>
<dbReference type="InterPro" id="IPR017871">
    <property type="entry name" value="ABC_transporter-like_CS"/>
</dbReference>
<dbReference type="SUPFAM" id="SSF90123">
    <property type="entry name" value="ABC transporter transmembrane region"/>
    <property type="match status" value="1"/>
</dbReference>
<dbReference type="InterPro" id="IPR039421">
    <property type="entry name" value="Type_1_exporter"/>
</dbReference>
<evidence type="ECO:0000256" key="6">
    <source>
        <dbReference type="ARBA" id="ARBA00022989"/>
    </source>
</evidence>
<dbReference type="GO" id="GO:0005524">
    <property type="term" value="F:ATP binding"/>
    <property type="evidence" value="ECO:0007669"/>
    <property type="project" value="UniProtKB-KW"/>
</dbReference>
<feature type="transmembrane region" description="Helical" evidence="8">
    <location>
        <begin position="276"/>
        <end position="297"/>
    </location>
</feature>
<keyword evidence="6 8" id="KW-1133">Transmembrane helix</keyword>
<dbReference type="GO" id="GO:0015421">
    <property type="term" value="F:ABC-type oligopeptide transporter activity"/>
    <property type="evidence" value="ECO:0007669"/>
    <property type="project" value="TreeGrafter"/>
</dbReference>
<dbReference type="Pfam" id="PF00005">
    <property type="entry name" value="ABC_tran"/>
    <property type="match status" value="1"/>
</dbReference>
<dbReference type="Proteomes" id="UP000824099">
    <property type="component" value="Unassembled WGS sequence"/>
</dbReference>
<dbReference type="Pfam" id="PF00664">
    <property type="entry name" value="ABC_membrane"/>
    <property type="match status" value="1"/>
</dbReference>
<evidence type="ECO:0000256" key="7">
    <source>
        <dbReference type="ARBA" id="ARBA00023136"/>
    </source>
</evidence>
<dbReference type="PANTHER" id="PTHR43394">
    <property type="entry name" value="ATP-DEPENDENT PERMEASE MDL1, MITOCHONDRIAL"/>
    <property type="match status" value="1"/>
</dbReference>
<dbReference type="InterPro" id="IPR011527">
    <property type="entry name" value="ABC1_TM_dom"/>
</dbReference>
<dbReference type="SUPFAM" id="SSF52540">
    <property type="entry name" value="P-loop containing nucleoside triphosphate hydrolases"/>
    <property type="match status" value="1"/>
</dbReference>
<dbReference type="Gene3D" id="1.20.1560.10">
    <property type="entry name" value="ABC transporter type 1, transmembrane domain"/>
    <property type="match status" value="1"/>
</dbReference>
<reference evidence="11" key="1">
    <citation type="submission" date="2020-10" db="EMBL/GenBank/DDBJ databases">
        <authorList>
            <person name="Gilroy R."/>
        </authorList>
    </citation>
    <scope>NUCLEOTIDE SEQUENCE</scope>
    <source>
        <strain evidence="11">CHK160-1198</strain>
    </source>
</reference>
<protein>
    <submittedName>
        <fullName evidence="11">ABC transporter ATP-binding protein</fullName>
    </submittedName>
</protein>
<feature type="domain" description="ABC transmembrane type-1" evidence="10">
    <location>
        <begin position="17"/>
        <end position="299"/>
    </location>
</feature>
<evidence type="ECO:0000259" key="10">
    <source>
        <dbReference type="PROSITE" id="PS50929"/>
    </source>
</evidence>
<keyword evidence="4" id="KW-0547">Nucleotide-binding</keyword>
<evidence type="ECO:0000259" key="9">
    <source>
        <dbReference type="PROSITE" id="PS50893"/>
    </source>
</evidence>
<dbReference type="AlphaFoldDB" id="A0A9D1MNU3"/>
<proteinExistence type="predicted"/>
<evidence type="ECO:0000256" key="1">
    <source>
        <dbReference type="ARBA" id="ARBA00004651"/>
    </source>
</evidence>
<keyword evidence="5 11" id="KW-0067">ATP-binding</keyword>
<feature type="transmembrane region" description="Helical" evidence="8">
    <location>
        <begin position="135"/>
        <end position="152"/>
    </location>
</feature>
<gene>
    <name evidence="11" type="ORF">IAB06_00830</name>
</gene>